<dbReference type="InterPro" id="IPR019732">
    <property type="entry name" value="SigmaS_Anti-adapt_IraP"/>
</dbReference>
<dbReference type="SMR" id="A0A087FTC9"/>
<reference evidence="6" key="6">
    <citation type="journal article" date="2022" name="J. Appl. Microbiol.">
        <title>PCR-based ORF typing of Klebsiella pneumoniae for rapid identification of global clones and transmission events.</title>
        <authorList>
            <person name="Nonogaki R."/>
            <person name="Iijima A."/>
            <person name="Kawamura K."/>
            <person name="Kayama S."/>
            <person name="Sugai M."/>
            <person name="Yagi T."/>
            <person name="Arakawa Y."/>
            <person name="Doi Y."/>
            <person name="Suzuki M."/>
        </authorList>
    </citation>
    <scope>NUCLEOTIDE SEQUENCE</scope>
    <source>
        <strain evidence="6">NUKP-37</strain>
    </source>
</reference>
<proteinExistence type="inferred from homology"/>
<evidence type="ECO:0000313" key="17">
    <source>
        <dbReference type="Proteomes" id="UP000516181"/>
    </source>
</evidence>
<reference evidence="10 17" key="5">
    <citation type="submission" date="2020-08" db="EMBL/GenBank/DDBJ databases">
        <title>Complete genome sequence of Klebsiella pneumoniae KP2757.</title>
        <authorList>
            <person name="Zhang X."/>
        </authorList>
    </citation>
    <scope>NUCLEOTIDE SEQUENCE [LARGE SCALE GENOMIC DNA]</scope>
    <source>
        <strain evidence="10 17">KP2757</strain>
    </source>
</reference>
<evidence type="ECO:0000313" key="6">
    <source>
        <dbReference type="EMBL" id="GKJ93232.1"/>
    </source>
</evidence>
<dbReference type="RefSeq" id="WP_008805343.1">
    <property type="nucleotide sequence ID" value="NC_011283.1"/>
</dbReference>
<dbReference type="EMBL" id="PIDP01001601">
    <property type="protein sequence ID" value="PLM90647.1"/>
    <property type="molecule type" value="Genomic_DNA"/>
</dbReference>
<evidence type="ECO:0000313" key="8">
    <source>
        <dbReference type="EMBL" id="PLM90647.1"/>
    </source>
</evidence>
<evidence type="ECO:0000313" key="7">
    <source>
        <dbReference type="EMBL" id="MEC6059088.1"/>
    </source>
</evidence>
<evidence type="ECO:0000256" key="2">
    <source>
        <dbReference type="ARBA" id="ARBA00023016"/>
    </source>
</evidence>
<evidence type="ECO:0000313" key="10">
    <source>
        <dbReference type="EMBL" id="QNP23818.1"/>
    </source>
</evidence>
<name>A0A087FTC9_KLEVA</name>
<evidence type="ECO:0000313" key="12">
    <source>
        <dbReference type="EMBL" id="SXF93940.1"/>
    </source>
</evidence>
<dbReference type="Proteomes" id="UP001060507">
    <property type="component" value="Unassembled WGS sequence"/>
</dbReference>
<accession>A0A0J4W987</accession>
<evidence type="ECO:0000256" key="1">
    <source>
        <dbReference type="ARBA" id="ARBA00022490"/>
    </source>
</evidence>
<dbReference type="Pfam" id="PF10796">
    <property type="entry name" value="Anti-adapt_IraP"/>
    <property type="match status" value="1"/>
</dbReference>
<comment type="function">
    <text evidence="4">Inhibits RpoS proteolysis by regulating RssB activity, thereby increasing the stability of the sigma stress factor RpoS especially during phosphate starvation, but also in stationary phase and during nitrogen starvation. Its effect on RpoS stability is due to its interaction with RssB, which probably blocks the interaction of RssB with RpoS, and the consequent delivery of the RssB-RpoS complex to the ClpXP protein degradation pathway.</text>
</comment>
<dbReference type="Proteomes" id="UP000234473">
    <property type="component" value="Unassembled WGS sequence"/>
</dbReference>
<comment type="similarity">
    <text evidence="4">Belongs to the IraP family.</text>
</comment>
<evidence type="ECO:0000313" key="5">
    <source>
        <dbReference type="EMBL" id="CAH6074264.1"/>
    </source>
</evidence>
<evidence type="ECO:0000313" key="16">
    <source>
        <dbReference type="Proteomes" id="UP000258928"/>
    </source>
</evidence>
<evidence type="ECO:0000313" key="11">
    <source>
        <dbReference type="EMBL" id="STS88655.1"/>
    </source>
</evidence>
<dbReference type="HAMAP" id="MF_01198">
    <property type="entry name" value="Anti_adapt_IraP"/>
    <property type="match status" value="1"/>
</dbReference>
<dbReference type="EMBL" id="JARTTN020000001">
    <property type="protein sequence ID" value="MEC6059088.1"/>
    <property type="molecule type" value="Genomic_DNA"/>
</dbReference>
<reference evidence="7" key="9">
    <citation type="submission" date="2024-01" db="EMBL/GenBank/DDBJ databases">
        <authorList>
            <person name="Macesic N."/>
        </authorList>
    </citation>
    <scope>NUCLEOTIDE SEQUENCE</scope>
    <source>
        <strain evidence="7">CPO071</strain>
    </source>
</reference>
<keyword evidence="1 4" id="KW-0963">Cytoplasm</keyword>
<dbReference type="Proteomes" id="UP000258928">
    <property type="component" value="Unassembled WGS sequence"/>
</dbReference>
<dbReference type="OMA" id="IDTAMIH"/>
<comment type="subunit">
    <text evidence="4">Interacts with RssB.</text>
</comment>
<comment type="subcellular location">
    <subcellularLocation>
        <location evidence="4">Cytoplasm</location>
    </subcellularLocation>
</comment>
<keyword evidence="2 4" id="KW-0346">Stress response</keyword>
<reference evidence="11 15" key="3">
    <citation type="submission" date="2018-06" db="EMBL/GenBank/DDBJ databases">
        <authorList>
            <consortium name="Pathogen Informatics"/>
            <person name="Doyle S."/>
        </authorList>
    </citation>
    <scope>NUCLEOTIDE SEQUENCE [LARGE SCALE GENOMIC DNA]</scope>
    <source>
        <strain evidence="11 15">NCTC9177</strain>
    </source>
</reference>
<reference evidence="13 14" key="2">
    <citation type="submission" date="2018-01" db="EMBL/GenBank/DDBJ databases">
        <title>Genomic study of Klebsiella pneumoniae.</title>
        <authorList>
            <person name="Yang Y."/>
            <person name="Bicalho R."/>
        </authorList>
    </citation>
    <scope>NUCLEOTIDE SEQUENCE [LARGE SCALE GENOMIC DNA]</scope>
    <source>
        <strain evidence="9 14">A5</strain>
        <strain evidence="8 13">A8</strain>
    </source>
</reference>
<dbReference type="Proteomes" id="UP000234412">
    <property type="component" value="Unassembled WGS sequence"/>
</dbReference>
<evidence type="ECO:0000313" key="13">
    <source>
        <dbReference type="Proteomes" id="UP000234412"/>
    </source>
</evidence>
<dbReference type="KEGG" id="kpe:KPK_4360"/>
<accession>A0A087FTC9</accession>
<dbReference type="Proteomes" id="UP001176846">
    <property type="component" value="Unassembled WGS sequence"/>
</dbReference>
<organism evidence="11 15">
    <name type="scientific">Klebsiella variicola</name>
    <dbReference type="NCBI Taxonomy" id="244366"/>
    <lineage>
        <taxon>Bacteria</taxon>
        <taxon>Pseudomonadati</taxon>
        <taxon>Pseudomonadota</taxon>
        <taxon>Gammaproteobacteria</taxon>
        <taxon>Enterobacterales</taxon>
        <taxon>Enterobacteriaceae</taxon>
        <taxon>Klebsiella/Raoultella group</taxon>
        <taxon>Klebsiella</taxon>
        <taxon>Klebsiella pneumoniae complex</taxon>
    </lineage>
</organism>
<gene>
    <name evidence="4 11" type="primary">iraP</name>
    <name evidence="5" type="ORF">AN2335V1_2309</name>
    <name evidence="9" type="ORF">CWM98_37400</name>
    <name evidence="8" type="ORF">CWN47_29825</name>
    <name evidence="10" type="ORF">IAP99_20795</name>
    <name evidence="11" type="ORF">NCTC9177_02511</name>
    <name evidence="6" type="ORF">NUKP37_24240</name>
    <name evidence="7" type="ORF">QAB22_021505</name>
    <name evidence="12" type="ORF">SAMEA3729809_02667</name>
</gene>
<dbReference type="NCBIfam" id="NF007598">
    <property type="entry name" value="PRK10244.1"/>
    <property type="match status" value="1"/>
</dbReference>
<evidence type="ECO:0000313" key="9">
    <source>
        <dbReference type="EMBL" id="PLP35317.1"/>
    </source>
</evidence>
<evidence type="ECO:0000313" key="14">
    <source>
        <dbReference type="Proteomes" id="UP000234473"/>
    </source>
</evidence>
<dbReference type="GO" id="GO:0009267">
    <property type="term" value="P:cellular response to starvation"/>
    <property type="evidence" value="ECO:0007669"/>
    <property type="project" value="UniProtKB-UniRule"/>
</dbReference>
<evidence type="ECO:0000313" key="15">
    <source>
        <dbReference type="Proteomes" id="UP000254545"/>
    </source>
</evidence>
<dbReference type="KEGG" id="kvd:KR75_13450"/>
<dbReference type="Proteomes" id="UP000254545">
    <property type="component" value="Unassembled WGS sequence"/>
</dbReference>
<dbReference type="EMBL" id="UKAS01000007">
    <property type="protein sequence ID" value="SXF93940.1"/>
    <property type="molecule type" value="Genomic_DNA"/>
</dbReference>
<sequence length="86" mass="9836">MKNLIAELLVKLAQKEEEAKELTVQVEALEIVVTALLRHMEHDAQQALIQDIEQAIDQVTPCPPVNDQDAMLLQQYLKKLLRHPRS</sequence>
<evidence type="ECO:0000313" key="18">
    <source>
        <dbReference type="Proteomes" id="UP000789617"/>
    </source>
</evidence>
<dbReference type="AlphaFoldDB" id="A0A087FTC9"/>
<dbReference type="Proteomes" id="UP000789617">
    <property type="component" value="Unassembled WGS sequence"/>
</dbReference>
<reference evidence="7" key="8">
    <citation type="journal article" date="2023" name="Nat. Commun.">
        <title>Genomic dissection of endemic carbapenem resistance reveals metallo-beta-lactamase dissemination through clonal, plasmid and integron transfer.</title>
        <authorList>
            <person name="Macesic N."/>
            <person name="Hawkey J."/>
            <person name="Vezina B."/>
            <person name="Wisniewski J.A."/>
            <person name="Cottingham H."/>
            <person name="Blakeway L.V."/>
            <person name="Harshegyi T."/>
            <person name="Pragastis K."/>
            <person name="Badoordeen G.Z."/>
            <person name="Dennison A."/>
            <person name="Spelman D.W."/>
            <person name="Jenney A.W.J."/>
            <person name="Peleg A.Y."/>
        </authorList>
    </citation>
    <scope>NUCLEOTIDE SEQUENCE</scope>
    <source>
        <strain evidence="7">CPO071</strain>
    </source>
</reference>
<keyword evidence="3 4" id="KW-0175">Coiled coil</keyword>
<dbReference type="EMBL" id="CP060807">
    <property type="protein sequence ID" value="QNP23818.1"/>
    <property type="molecule type" value="Genomic_DNA"/>
</dbReference>
<dbReference type="KEGG" id="kvq:SP68_20105"/>
<protein>
    <recommendedName>
        <fullName evidence="4">Anti-adapter protein IraP</fullName>
    </recommendedName>
</protein>
<evidence type="ECO:0000256" key="3">
    <source>
        <dbReference type="ARBA" id="ARBA00023054"/>
    </source>
</evidence>
<dbReference type="EMBL" id="BQTA01000006">
    <property type="protein sequence ID" value="GKJ93232.1"/>
    <property type="molecule type" value="Genomic_DNA"/>
</dbReference>
<reference evidence="12 16" key="4">
    <citation type="submission" date="2018-08" db="EMBL/GenBank/DDBJ databases">
        <authorList>
            <consortium name="Pathogen Informatics"/>
        </authorList>
    </citation>
    <scope>NUCLEOTIDE SEQUENCE [LARGE SCALE GENOMIC DNA]</scope>
    <source>
        <strain evidence="12 16">EuSCAPE_TR218</strain>
    </source>
</reference>
<dbReference type="KEGG" id="kpk:A593_16010"/>
<keyword evidence="18" id="KW-1185">Reference proteome</keyword>
<dbReference type="EMBL" id="PICB01003242">
    <property type="protein sequence ID" value="PLP35317.1"/>
    <property type="molecule type" value="Genomic_DNA"/>
</dbReference>
<dbReference type="Proteomes" id="UP000516181">
    <property type="component" value="Chromosome"/>
</dbReference>
<evidence type="ECO:0000256" key="4">
    <source>
        <dbReference type="HAMAP-Rule" id="MF_01198"/>
    </source>
</evidence>
<reference evidence="5" key="7">
    <citation type="submission" date="2022-05" db="EMBL/GenBank/DDBJ databases">
        <authorList>
            <person name="Alioto T."/>
            <person name="Alioto T."/>
            <person name="Gomez Garrido J."/>
        </authorList>
    </citation>
    <scope>NUCLEOTIDE SEQUENCE</scope>
    <source>
        <strain evidence="5">0</strain>
    </source>
</reference>
<reference evidence="13 14" key="1">
    <citation type="submission" date="2017-11" db="EMBL/GenBank/DDBJ databases">
        <authorList>
            <person name="Han C.G."/>
        </authorList>
    </citation>
    <scope>NUCLEOTIDE SEQUENCE [LARGE SCALE GENOMIC DNA]</scope>
    <source>
        <strain evidence="9 14">A5</strain>
        <strain evidence="8 13">A8</strain>
    </source>
</reference>
<dbReference type="GeneID" id="93274776"/>
<feature type="coiled-coil region" evidence="4">
    <location>
        <begin position="5"/>
        <end position="32"/>
    </location>
</feature>
<dbReference type="EMBL" id="CAJOXS020000001">
    <property type="protein sequence ID" value="CAH6074264.1"/>
    <property type="molecule type" value="Genomic_DNA"/>
</dbReference>
<dbReference type="EMBL" id="UGKR01000003">
    <property type="protein sequence ID" value="STS88655.1"/>
    <property type="molecule type" value="Genomic_DNA"/>
</dbReference>
<dbReference type="GO" id="GO:0005737">
    <property type="term" value="C:cytoplasm"/>
    <property type="evidence" value="ECO:0007669"/>
    <property type="project" value="UniProtKB-SubCell"/>
</dbReference>